<proteinExistence type="predicted"/>
<dbReference type="EMBL" id="JAJAGQ010000022">
    <property type="protein sequence ID" value="KAJ8529949.1"/>
    <property type="molecule type" value="Genomic_DNA"/>
</dbReference>
<dbReference type="AlphaFoldDB" id="A0A9Q1LAA7"/>
<name>A0A9Q1LAA7_9SOLA</name>
<comment type="caution">
    <text evidence="1">The sequence shown here is derived from an EMBL/GenBank/DDBJ whole genome shotgun (WGS) entry which is preliminary data.</text>
</comment>
<protein>
    <submittedName>
        <fullName evidence="1">Uncharacterized protein</fullName>
    </submittedName>
</protein>
<gene>
    <name evidence="1" type="ORF">K7X08_036784</name>
</gene>
<evidence type="ECO:0000313" key="1">
    <source>
        <dbReference type="EMBL" id="KAJ8529949.1"/>
    </source>
</evidence>
<accession>A0A9Q1LAA7</accession>
<dbReference type="Proteomes" id="UP001152561">
    <property type="component" value="Unassembled WGS sequence"/>
</dbReference>
<organism evidence="1 2">
    <name type="scientific">Anisodus acutangulus</name>
    <dbReference type="NCBI Taxonomy" id="402998"/>
    <lineage>
        <taxon>Eukaryota</taxon>
        <taxon>Viridiplantae</taxon>
        <taxon>Streptophyta</taxon>
        <taxon>Embryophyta</taxon>
        <taxon>Tracheophyta</taxon>
        <taxon>Spermatophyta</taxon>
        <taxon>Magnoliopsida</taxon>
        <taxon>eudicotyledons</taxon>
        <taxon>Gunneridae</taxon>
        <taxon>Pentapetalae</taxon>
        <taxon>asterids</taxon>
        <taxon>lamiids</taxon>
        <taxon>Solanales</taxon>
        <taxon>Solanaceae</taxon>
        <taxon>Solanoideae</taxon>
        <taxon>Hyoscyameae</taxon>
        <taxon>Anisodus</taxon>
    </lineage>
</organism>
<evidence type="ECO:0000313" key="2">
    <source>
        <dbReference type="Proteomes" id="UP001152561"/>
    </source>
</evidence>
<reference evidence="2" key="1">
    <citation type="journal article" date="2023" name="Proc. Natl. Acad. Sci. U.S.A.">
        <title>Genomic and structural basis for evolution of tropane alkaloid biosynthesis.</title>
        <authorList>
            <person name="Wanga Y.-J."/>
            <person name="Taina T."/>
            <person name="Yua J.-Y."/>
            <person name="Lia J."/>
            <person name="Xua B."/>
            <person name="Chenc J."/>
            <person name="D'Auriad J.C."/>
            <person name="Huanga J.-P."/>
            <person name="Huanga S.-X."/>
        </authorList>
    </citation>
    <scope>NUCLEOTIDE SEQUENCE [LARGE SCALE GENOMIC DNA]</scope>
    <source>
        <strain evidence="2">cv. KIB-2019</strain>
    </source>
</reference>
<sequence length="113" mass="12834">MPLKTIMALAPPYSSDVIQSCSTIYPSKRMTCHEEVWASRGVLSENITAMHGRSHLRRKGYHHWQPICLLWAQFAAEEGFQTCMVNYFAGSLLDLWSGNSRRNQSRSDCPATI</sequence>
<keyword evidence="2" id="KW-1185">Reference proteome</keyword>